<organism evidence="1 2">
    <name type="scientific">Mycolicibacterium smegmatis (strain ATCC 700084 / mc(2)155)</name>
    <name type="common">Mycobacterium smegmatis</name>
    <dbReference type="NCBI Taxonomy" id="246196"/>
    <lineage>
        <taxon>Bacteria</taxon>
        <taxon>Bacillati</taxon>
        <taxon>Actinomycetota</taxon>
        <taxon>Actinomycetes</taxon>
        <taxon>Mycobacteriales</taxon>
        <taxon>Mycobacteriaceae</taxon>
        <taxon>Mycolicibacterium</taxon>
    </lineage>
</organism>
<reference evidence="1 2" key="1">
    <citation type="journal article" date="2007" name="Genome Biol.">
        <title>Interrupted coding sequences in Mycobacterium smegmatis: authentic mutations or sequencing errors?</title>
        <authorList>
            <person name="Deshayes C."/>
            <person name="Perrodou E."/>
            <person name="Gallien S."/>
            <person name="Euphrasie D."/>
            <person name="Schaeffer C."/>
            <person name="Van-Dorsselaer A."/>
            <person name="Poch O."/>
            <person name="Lecompte O."/>
            <person name="Reyrat J.M."/>
        </authorList>
    </citation>
    <scope>NUCLEOTIDE SEQUENCE [LARGE SCALE GENOMIC DNA]</scope>
    <source>
        <strain evidence="2">ATCC 700084 / mc(2)155</strain>
    </source>
</reference>
<dbReference type="PATRIC" id="fig|246196.56.peg.5933"/>
<accession>I7GF81</accession>
<gene>
    <name evidence="1" type="ordered locus">MSMEI_5813</name>
</gene>
<dbReference type="Proteomes" id="UP000006158">
    <property type="component" value="Chromosome"/>
</dbReference>
<dbReference type="AlphaFoldDB" id="I7GF81"/>
<protein>
    <submittedName>
        <fullName evidence="1">Uncharacterized protein</fullName>
    </submittedName>
</protein>
<dbReference type="EMBL" id="CP001663">
    <property type="protein sequence ID" value="AFP42246.1"/>
    <property type="molecule type" value="Genomic_DNA"/>
</dbReference>
<proteinExistence type="predicted"/>
<name>I7GF81_MYCS2</name>
<sequence>MHSGRVQMLKTIEKRSNVDRPLRVGELVEIRSLAEIVATLDADGRLDGMPFMPEMAAFCGRRATVAKSAHKTCDGHGHIRWLDDSVHLEGLHCDGSAHGGCQARCLMYWKDAWLKRVADDDAPPTPRSDADVELLNRLGRTRREAADGVVRYTCQATEVNVFTRPLPIGELQQYFWDVASGNYSIWAFVRIMTEAVINRYQRISAEHLPPVFRVCGGRRLREIRGRGVRTPRATLDLKVGERVRIRSRREIEATLDQHNKNRGLLFDAEDATWCGSSTTVVDRVHRFVDDETGRMVEIKSDCVMLDGAGCRGEYWRMCSRGLPTYWREIWLEREAD</sequence>
<dbReference type="KEGG" id="msg:MSMEI_5813"/>
<evidence type="ECO:0000313" key="1">
    <source>
        <dbReference type="EMBL" id="AFP42246.1"/>
    </source>
</evidence>
<evidence type="ECO:0000313" key="2">
    <source>
        <dbReference type="Proteomes" id="UP000006158"/>
    </source>
</evidence>
<reference evidence="1 2" key="2">
    <citation type="journal article" date="2009" name="Genome Res.">
        <title>Ortho-proteogenomics: multiple proteomes investigation through orthology and a new MS-based protocol.</title>
        <authorList>
            <person name="Gallien S."/>
            <person name="Perrodou E."/>
            <person name="Carapito C."/>
            <person name="Deshayes C."/>
            <person name="Reyrat J.M."/>
            <person name="Van Dorsselaer A."/>
            <person name="Poch O."/>
            <person name="Schaeffer C."/>
            <person name="Lecompte O."/>
        </authorList>
    </citation>
    <scope>NUCLEOTIDE SEQUENCE [LARGE SCALE GENOMIC DNA]</scope>
    <source>
        <strain evidence="2">ATCC 700084 / mc(2)155</strain>
    </source>
</reference>